<dbReference type="EMBL" id="JANIGO010000003">
    <property type="protein sequence ID" value="MCQ8897029.1"/>
    <property type="molecule type" value="Genomic_DNA"/>
</dbReference>
<sequence length="252" mass="27751">MAGFLGLGLLGGCAIVDFQNAIVPGFRSVLKGDNGKEALASLNQEQRDTLLYFTYGNDYLYLSPAQRDSMFADSRSFLWNIAARFDVYLSVYMDNLLAGKKVDIPDGKGGTISLKAEPSMMEELQARKLEIDQAIKAWPTVRQLNLGLNKAAVDERLALIKQRVGSSAFDTLKSGRARTLTSLVYDDAALAKFLTDDQTAVQAVQTAYSEYGYDNEVRGYDFDNTPTAILTFDQLLKQLQPVTAFPSTRIGS</sequence>
<comment type="caution">
    <text evidence="1">The sequence shown here is derived from an EMBL/GenBank/DDBJ whole genome shotgun (WGS) entry which is preliminary data.</text>
</comment>
<protein>
    <submittedName>
        <fullName evidence="1">Uncharacterized protein</fullName>
    </submittedName>
</protein>
<dbReference type="Proteomes" id="UP001204142">
    <property type="component" value="Unassembled WGS sequence"/>
</dbReference>
<reference evidence="1 2" key="1">
    <citation type="submission" date="2022-07" db="EMBL/GenBank/DDBJ databases">
        <authorList>
            <person name="Xamxidin M."/>
            <person name="Wu M."/>
        </authorList>
    </citation>
    <scope>NUCLEOTIDE SEQUENCE [LARGE SCALE GENOMIC DNA]</scope>
    <source>
        <strain evidence="1 2">NBRC 111650</strain>
    </source>
</reference>
<evidence type="ECO:0000313" key="2">
    <source>
        <dbReference type="Proteomes" id="UP001204142"/>
    </source>
</evidence>
<organism evidence="1 2">
    <name type="scientific">Limnobacter humi</name>
    <dbReference type="NCBI Taxonomy" id="1778671"/>
    <lineage>
        <taxon>Bacteria</taxon>
        <taxon>Pseudomonadati</taxon>
        <taxon>Pseudomonadota</taxon>
        <taxon>Betaproteobacteria</taxon>
        <taxon>Burkholderiales</taxon>
        <taxon>Burkholderiaceae</taxon>
        <taxon>Limnobacter</taxon>
    </lineage>
</organism>
<proteinExistence type="predicted"/>
<name>A0ABT1WHZ0_9BURK</name>
<keyword evidence="2" id="KW-1185">Reference proteome</keyword>
<evidence type="ECO:0000313" key="1">
    <source>
        <dbReference type="EMBL" id="MCQ8897029.1"/>
    </source>
</evidence>
<accession>A0ABT1WHZ0</accession>
<gene>
    <name evidence="1" type="ORF">NQT62_11350</name>
</gene>